<dbReference type="InterPro" id="IPR001932">
    <property type="entry name" value="PPM-type_phosphatase-like_dom"/>
</dbReference>
<keyword evidence="3" id="KW-1185">Reference proteome</keyword>
<sequence>MRGKINNIELVYEQGSSALNEDSLTCSDNLFGVFDGASSLVSDRYLGKTGAWWASRLVSQEFSRNDSSLFELGSRANKKLQLQMTAMGVESSDRLKSWSTSAAVCRLQDDSIEWLQSGDCQILAIEESGACRLLTSYHNHDRETLQKWQQLLADNTPQPREALHPQLVKVRRQMNSSYGALNGEQAALDFFQTGSCSLAGIAHLLIFTDGLFPPGENPAEEPDFCWLADYYQQGGLEKVKQEIRKREKHDPECRRYPRFKMHDDIAAVAISFQQ</sequence>
<organism evidence="2 3">
    <name type="scientific">Malonomonas rubra DSM 5091</name>
    <dbReference type="NCBI Taxonomy" id="1122189"/>
    <lineage>
        <taxon>Bacteria</taxon>
        <taxon>Pseudomonadati</taxon>
        <taxon>Thermodesulfobacteriota</taxon>
        <taxon>Desulfuromonadia</taxon>
        <taxon>Desulfuromonadales</taxon>
        <taxon>Geopsychrobacteraceae</taxon>
        <taxon>Malonomonas</taxon>
    </lineage>
</organism>
<dbReference type="OrthoDB" id="1755431at2"/>
<evidence type="ECO:0000313" key="2">
    <source>
        <dbReference type="EMBL" id="SHJ52729.1"/>
    </source>
</evidence>
<gene>
    <name evidence="2" type="ORF">SAMN02745165_02603</name>
</gene>
<dbReference type="SUPFAM" id="SSF81606">
    <property type="entry name" value="PP2C-like"/>
    <property type="match status" value="1"/>
</dbReference>
<reference evidence="2 3" key="1">
    <citation type="submission" date="2016-11" db="EMBL/GenBank/DDBJ databases">
        <authorList>
            <person name="Jaros S."/>
            <person name="Januszkiewicz K."/>
            <person name="Wedrychowicz H."/>
        </authorList>
    </citation>
    <scope>NUCLEOTIDE SEQUENCE [LARGE SCALE GENOMIC DNA]</scope>
    <source>
        <strain evidence="2 3">DSM 5091</strain>
    </source>
</reference>
<dbReference type="EMBL" id="FQZT01000009">
    <property type="protein sequence ID" value="SHJ52729.1"/>
    <property type="molecule type" value="Genomic_DNA"/>
</dbReference>
<accession>A0A1M6K1A4</accession>
<dbReference type="Gene3D" id="3.60.40.10">
    <property type="entry name" value="PPM-type phosphatase domain"/>
    <property type="match status" value="1"/>
</dbReference>
<name>A0A1M6K1A4_MALRU</name>
<dbReference type="AlphaFoldDB" id="A0A1M6K1A4"/>
<feature type="domain" description="PPM-type phosphatase" evidence="1">
    <location>
        <begin position="30"/>
        <end position="236"/>
    </location>
</feature>
<protein>
    <submittedName>
        <fullName evidence="2">Protein phosphatase 2C</fullName>
    </submittedName>
</protein>
<dbReference type="STRING" id="1122189.SAMN02745165_02603"/>
<dbReference type="RefSeq" id="WP_072909166.1">
    <property type="nucleotide sequence ID" value="NZ_FQZT01000009.1"/>
</dbReference>
<dbReference type="Pfam" id="PF13672">
    <property type="entry name" value="PP2C_2"/>
    <property type="match status" value="1"/>
</dbReference>
<proteinExistence type="predicted"/>
<dbReference type="Proteomes" id="UP000184171">
    <property type="component" value="Unassembled WGS sequence"/>
</dbReference>
<evidence type="ECO:0000259" key="1">
    <source>
        <dbReference type="Pfam" id="PF13672"/>
    </source>
</evidence>
<dbReference type="InterPro" id="IPR036457">
    <property type="entry name" value="PPM-type-like_dom_sf"/>
</dbReference>
<evidence type="ECO:0000313" key="3">
    <source>
        <dbReference type="Proteomes" id="UP000184171"/>
    </source>
</evidence>